<dbReference type="Pfam" id="PF00270">
    <property type="entry name" value="DEAD"/>
    <property type="match status" value="1"/>
</dbReference>
<dbReference type="SMART" id="SM01142">
    <property type="entry name" value="DSHCT"/>
    <property type="match status" value="1"/>
</dbReference>
<feature type="compositionally biased region" description="Polar residues" evidence="8">
    <location>
        <begin position="23"/>
        <end position="35"/>
    </location>
</feature>
<evidence type="ECO:0000259" key="10">
    <source>
        <dbReference type="PROSITE" id="PS51194"/>
    </source>
</evidence>
<dbReference type="Gene3D" id="2.40.30.300">
    <property type="match status" value="1"/>
</dbReference>
<evidence type="ECO:0000256" key="7">
    <source>
        <dbReference type="ARBA" id="ARBA00023242"/>
    </source>
</evidence>
<dbReference type="InterPro" id="IPR048392">
    <property type="entry name" value="MTR4-like_stalk"/>
</dbReference>
<sequence length="1102" mass="123135">MFFDDPEAFDIFDESKADDFSSHKPSSTNNTASSQSRKHALTAHTRKQRSETMEELHQLDAAGGFHDSLARSGNQDVDQNMSDSDSSLKEQQSKRPRRDSSPKAMITDSFEQSMTRSVAASAGLMPSAEGSSVTLQHQVRHEVALPPNWNYTPLSQHMPNDPPARTYPFPLDPFQKLATYSIERGESVLVSAHTSAGKTVVAEFAIATALRDKQRVVYTSPIKALSNQKYRELEQEFGDVGLLTGDVTINPSASCLVMTTEILRGMLYNGSQIMREVSWVIFDEIHYMRDSARGVVWEETIILLPPSCHYVFLSATIPNAMEFAEWICKIKEQPCHVVYTNFRPTPLQHYLFPSGGDGIHMVVNEKGQFREDSFQKAIMSIDESDDGPGKGSRRKRVTNGGVNSKGQAKGAGAKDISTDGPADIYKIINLIKNKNYYPVIVFSFSKRECESLAMQMSSIKFNSEEESRMVEQVFTNAVSSLSEDDMALPQIQRLLPLLCRGIGIHHAGLLPILKEVVELLFQEGLIKVLFATETFSIGVNMPAKTVVFTSVRKFDGSELRWLTGGEYIQMSGRAGRRGLDERGIVIMMLDAKMEPQAAKGMVLGMTDPLNSAFHLSYAMILNLMRIEGLGPDFMLERSFYQFQNNSNLPILQKDLILLNRKYSLMVVENEGYIAKYHDIRVQLAALAVDLNAAIFQMKYAKPFLDNGRTLRVRIQGQDFGWGVLLSCRIVKSRQSPTGARELEPMYVLDVLLNCAKGSTFTRNAEGYAADVKACPPGEEGDFIAVPISLSSVECIGSLRIMLQKDVKPAEVRQLIFKFLLELKKKFPDGLPAVDPIEDMGIKDIAFQQTVRRIEVLEQALAEHALSKASPEVLKICYGQYLEKVKVAQSIKDLKKRVADAKAVAQLDELKYRKRVLRRLGFTSNADVIEAKGRVACELNTGGDELLLTELMFSNSFNELTVEQMVALLSCFCLSAKTSMMPPVLREELAAPLRMMQETARSIVRVEKESKLEVDEQEYVDKFKSDLMDVVHAWAKGNSFESLLSMTEAFEGDIVRVLRSVYELMQQLIKAARIMGNTELEAKFEAACVSIKRGVVFAPSLYV</sequence>
<evidence type="ECO:0000256" key="6">
    <source>
        <dbReference type="ARBA" id="ARBA00022840"/>
    </source>
</evidence>
<feature type="compositionally biased region" description="Acidic residues" evidence="8">
    <location>
        <begin position="1"/>
        <end position="12"/>
    </location>
</feature>
<evidence type="ECO:0000313" key="11">
    <source>
        <dbReference type="EMBL" id="GJJ72668.1"/>
    </source>
</evidence>
<evidence type="ECO:0000259" key="9">
    <source>
        <dbReference type="PROSITE" id="PS51192"/>
    </source>
</evidence>
<dbReference type="PIRSF" id="PIRSF005198">
    <property type="entry name" value="Antiviral_helicase_SKI2"/>
    <property type="match status" value="1"/>
</dbReference>
<keyword evidence="12" id="KW-1185">Reference proteome</keyword>
<feature type="compositionally biased region" description="Polar residues" evidence="8">
    <location>
        <begin position="71"/>
        <end position="85"/>
    </location>
</feature>
<accession>A0A9P3LW18</accession>
<dbReference type="InterPro" id="IPR011545">
    <property type="entry name" value="DEAD/DEAH_box_helicase_dom"/>
</dbReference>
<dbReference type="Pfam" id="PF21408">
    <property type="entry name" value="MTR4-like_stalk"/>
    <property type="match status" value="1"/>
</dbReference>
<feature type="compositionally biased region" description="Basic and acidic residues" evidence="8">
    <location>
        <begin position="13"/>
        <end position="22"/>
    </location>
</feature>
<dbReference type="PANTHER" id="PTHR12131">
    <property type="entry name" value="ATP-DEPENDENT RNA AND DNA HELICASE"/>
    <property type="match status" value="1"/>
</dbReference>
<dbReference type="CDD" id="cd18795">
    <property type="entry name" value="SF2_C_Ski2"/>
    <property type="match status" value="1"/>
</dbReference>
<keyword evidence="6" id="KW-0067">ATP-binding</keyword>
<dbReference type="InterPro" id="IPR027417">
    <property type="entry name" value="P-loop_NTPase"/>
</dbReference>
<dbReference type="FunFam" id="1.10.3380.30:FF:000003">
    <property type="entry name" value="ATP dependent RNA helicase (Dob1)"/>
    <property type="match status" value="1"/>
</dbReference>
<comment type="subcellular location">
    <subcellularLocation>
        <location evidence="1">Nucleus</location>
    </subcellularLocation>
</comment>
<dbReference type="Pfam" id="PF13234">
    <property type="entry name" value="MTR4_beta-barrel"/>
    <property type="match status" value="1"/>
</dbReference>
<dbReference type="PROSITE" id="PS51194">
    <property type="entry name" value="HELICASE_CTER"/>
    <property type="match status" value="1"/>
</dbReference>
<dbReference type="InterPro" id="IPR025696">
    <property type="entry name" value="Beta-barrel_MTR4"/>
</dbReference>
<dbReference type="OrthoDB" id="64767at2759"/>
<dbReference type="InterPro" id="IPR050699">
    <property type="entry name" value="RNA-DNA_Helicase"/>
</dbReference>
<gene>
    <name evidence="11" type="ORF">EMPS_05026</name>
</gene>
<dbReference type="FunFam" id="2.40.30.300:FF:000001">
    <property type="entry name" value="Mtr4 exosome RNA helicase"/>
    <property type="match status" value="1"/>
</dbReference>
<feature type="region of interest" description="Disordered" evidence="8">
    <location>
        <begin position="1"/>
        <end position="112"/>
    </location>
</feature>
<dbReference type="CDD" id="cd18024">
    <property type="entry name" value="DEXHc_Mtr4-like"/>
    <property type="match status" value="1"/>
</dbReference>
<feature type="region of interest" description="Disordered" evidence="8">
    <location>
        <begin position="380"/>
        <end position="415"/>
    </location>
</feature>
<dbReference type="GO" id="GO:0005524">
    <property type="term" value="F:ATP binding"/>
    <property type="evidence" value="ECO:0007669"/>
    <property type="project" value="UniProtKB-KW"/>
</dbReference>
<dbReference type="EMBL" id="BQFW01000007">
    <property type="protein sequence ID" value="GJJ72668.1"/>
    <property type="molecule type" value="Genomic_DNA"/>
</dbReference>
<dbReference type="FunFam" id="3.40.50.300:FF:000083">
    <property type="entry name" value="ATP-dependent RNA helicase DOB1"/>
    <property type="match status" value="1"/>
</dbReference>
<dbReference type="Pfam" id="PF08148">
    <property type="entry name" value="DSHCT"/>
    <property type="match status" value="1"/>
</dbReference>
<dbReference type="Pfam" id="PF00271">
    <property type="entry name" value="Helicase_C"/>
    <property type="match status" value="1"/>
</dbReference>
<dbReference type="FunFam" id="3.40.50.300:FF:000141">
    <property type="entry name" value="ATP-dependent RNA helicase DOB1"/>
    <property type="match status" value="1"/>
</dbReference>
<dbReference type="Proteomes" id="UP000827284">
    <property type="component" value="Unassembled WGS sequence"/>
</dbReference>
<name>A0A9P3LW18_9FUNG</name>
<keyword evidence="3" id="KW-0547">Nucleotide-binding</keyword>
<evidence type="ECO:0000256" key="3">
    <source>
        <dbReference type="ARBA" id="ARBA00022741"/>
    </source>
</evidence>
<feature type="compositionally biased region" description="Basic residues" evidence="8">
    <location>
        <begin position="36"/>
        <end position="47"/>
    </location>
</feature>
<dbReference type="AlphaFoldDB" id="A0A9P3LW18"/>
<dbReference type="InterPro" id="IPR012961">
    <property type="entry name" value="Ski2/MTR4_C"/>
</dbReference>
<dbReference type="GO" id="GO:0005634">
    <property type="term" value="C:nucleus"/>
    <property type="evidence" value="ECO:0007669"/>
    <property type="project" value="UniProtKB-SubCell"/>
</dbReference>
<feature type="compositionally biased region" description="Basic and acidic residues" evidence="8">
    <location>
        <begin position="48"/>
        <end position="58"/>
    </location>
</feature>
<dbReference type="SUPFAM" id="SSF52540">
    <property type="entry name" value="P-loop containing nucleoside triphosphate hydrolases"/>
    <property type="match status" value="1"/>
</dbReference>
<dbReference type="SMART" id="SM00490">
    <property type="entry name" value="HELICc"/>
    <property type="match status" value="1"/>
</dbReference>
<dbReference type="Gene3D" id="3.40.50.300">
    <property type="entry name" value="P-loop containing nucleotide triphosphate hydrolases"/>
    <property type="match status" value="2"/>
</dbReference>
<feature type="compositionally biased region" description="Basic and acidic residues" evidence="8">
    <location>
        <begin position="86"/>
        <end position="101"/>
    </location>
</feature>
<feature type="domain" description="Helicase ATP-binding" evidence="9">
    <location>
        <begin position="179"/>
        <end position="335"/>
    </location>
</feature>
<dbReference type="PROSITE" id="PS51192">
    <property type="entry name" value="HELICASE_ATP_BIND_1"/>
    <property type="match status" value="1"/>
</dbReference>
<dbReference type="GO" id="GO:0016787">
    <property type="term" value="F:hydrolase activity"/>
    <property type="evidence" value="ECO:0007669"/>
    <property type="project" value="UniProtKB-KW"/>
</dbReference>
<dbReference type="GO" id="GO:0003723">
    <property type="term" value="F:RNA binding"/>
    <property type="evidence" value="ECO:0007669"/>
    <property type="project" value="InterPro"/>
</dbReference>
<reference evidence="11" key="2">
    <citation type="journal article" date="2022" name="Microbiol. Resour. Announc.">
        <title>Whole-Genome Sequence of Entomortierella parvispora E1425, a Mucoromycotan Fungus Associated with Burkholderiaceae-Related Endosymbiotic Bacteria.</title>
        <authorList>
            <person name="Herlambang A."/>
            <person name="Guo Y."/>
            <person name="Takashima Y."/>
            <person name="Narisawa K."/>
            <person name="Ohta H."/>
            <person name="Nishizawa T."/>
        </authorList>
    </citation>
    <scope>NUCLEOTIDE SEQUENCE</scope>
    <source>
        <strain evidence="11">E1425</strain>
    </source>
</reference>
<proteinExistence type="inferred from homology"/>
<keyword evidence="7" id="KW-0539">Nucleus</keyword>
<feature type="region of interest" description="Disordered" evidence="8">
    <location>
        <begin position="117"/>
        <end position="136"/>
    </location>
</feature>
<dbReference type="InterPro" id="IPR014001">
    <property type="entry name" value="Helicase_ATP-bd"/>
</dbReference>
<protein>
    <submittedName>
        <fullName evidence="11">ATP-dependent RNA helicase DOB1</fullName>
    </submittedName>
</protein>
<reference evidence="11" key="1">
    <citation type="submission" date="2021-11" db="EMBL/GenBank/DDBJ databases">
        <authorList>
            <person name="Herlambang A."/>
            <person name="Guo Y."/>
            <person name="Takashima Y."/>
            <person name="Nishizawa T."/>
        </authorList>
    </citation>
    <scope>NUCLEOTIDE SEQUENCE</scope>
    <source>
        <strain evidence="11">E1425</strain>
    </source>
</reference>
<dbReference type="Gene3D" id="1.10.3380.30">
    <property type="match status" value="1"/>
</dbReference>
<evidence type="ECO:0000256" key="1">
    <source>
        <dbReference type="ARBA" id="ARBA00004123"/>
    </source>
</evidence>
<dbReference type="SMART" id="SM00487">
    <property type="entry name" value="DEXDc"/>
    <property type="match status" value="1"/>
</dbReference>
<dbReference type="GO" id="GO:0006401">
    <property type="term" value="P:RNA catabolic process"/>
    <property type="evidence" value="ECO:0007669"/>
    <property type="project" value="InterPro"/>
</dbReference>
<feature type="domain" description="Helicase C-terminal" evidence="10">
    <location>
        <begin position="423"/>
        <end position="624"/>
    </location>
</feature>
<dbReference type="InterPro" id="IPR016438">
    <property type="entry name" value="SKI2-like"/>
</dbReference>
<dbReference type="GO" id="GO:0003724">
    <property type="term" value="F:RNA helicase activity"/>
    <property type="evidence" value="ECO:0007669"/>
    <property type="project" value="InterPro"/>
</dbReference>
<dbReference type="GO" id="GO:0000460">
    <property type="term" value="P:maturation of 5.8S rRNA"/>
    <property type="evidence" value="ECO:0007669"/>
    <property type="project" value="TreeGrafter"/>
</dbReference>
<organism evidence="11 12">
    <name type="scientific">Entomortierella parvispora</name>
    <dbReference type="NCBI Taxonomy" id="205924"/>
    <lineage>
        <taxon>Eukaryota</taxon>
        <taxon>Fungi</taxon>
        <taxon>Fungi incertae sedis</taxon>
        <taxon>Mucoromycota</taxon>
        <taxon>Mortierellomycotina</taxon>
        <taxon>Mortierellomycetes</taxon>
        <taxon>Mortierellales</taxon>
        <taxon>Mortierellaceae</taxon>
        <taxon>Entomortierella</taxon>
    </lineage>
</organism>
<comment type="caution">
    <text evidence="11">The sequence shown here is derived from an EMBL/GenBank/DDBJ whole genome shotgun (WGS) entry which is preliminary data.</text>
</comment>
<dbReference type="PANTHER" id="PTHR12131:SF7">
    <property type="entry name" value="EXOSOME RNA HELICASE MTR4"/>
    <property type="match status" value="1"/>
</dbReference>
<evidence type="ECO:0000256" key="4">
    <source>
        <dbReference type="ARBA" id="ARBA00022801"/>
    </source>
</evidence>
<evidence type="ECO:0000313" key="12">
    <source>
        <dbReference type="Proteomes" id="UP000827284"/>
    </source>
</evidence>
<comment type="similarity">
    <text evidence="2">Belongs to the helicase family. SKI2 subfamily.</text>
</comment>
<evidence type="ECO:0000256" key="5">
    <source>
        <dbReference type="ARBA" id="ARBA00022806"/>
    </source>
</evidence>
<dbReference type="InterPro" id="IPR001650">
    <property type="entry name" value="Helicase_C-like"/>
</dbReference>
<evidence type="ECO:0000256" key="8">
    <source>
        <dbReference type="SAM" id="MobiDB-lite"/>
    </source>
</evidence>
<keyword evidence="4" id="KW-0378">Hydrolase</keyword>
<keyword evidence="5 11" id="KW-0347">Helicase</keyword>
<evidence type="ECO:0000256" key="2">
    <source>
        <dbReference type="ARBA" id="ARBA00010140"/>
    </source>
</evidence>